<dbReference type="GeneID" id="36511815"/>
<keyword evidence="1" id="KW-0472">Membrane</keyword>
<dbReference type="RefSeq" id="WP_108381454.1">
    <property type="nucleotide sequence ID" value="NZ_CP028858.1"/>
</dbReference>
<keyword evidence="1" id="KW-1133">Transmembrane helix</keyword>
<evidence type="ECO:0008006" key="4">
    <source>
        <dbReference type="Google" id="ProtNLM"/>
    </source>
</evidence>
<dbReference type="KEGG" id="harc:HARCEL1_04870"/>
<dbReference type="AlphaFoldDB" id="A0A2R4WZZ5"/>
<gene>
    <name evidence="2" type="ORF">HARCEL1_04870</name>
</gene>
<evidence type="ECO:0000256" key="1">
    <source>
        <dbReference type="SAM" id="Phobius"/>
    </source>
</evidence>
<name>A0A2R4WZZ5_9EURY</name>
<dbReference type="EMBL" id="CP028858">
    <property type="protein sequence ID" value="AWB27085.1"/>
    <property type="molecule type" value="Genomic_DNA"/>
</dbReference>
<accession>A0A2R4WZZ5</accession>
<feature type="transmembrane region" description="Helical" evidence="1">
    <location>
        <begin position="12"/>
        <end position="30"/>
    </location>
</feature>
<organism evidence="2 3">
    <name type="scientific">Halococcoides cellulosivorans</name>
    <dbReference type="NCBI Taxonomy" id="1679096"/>
    <lineage>
        <taxon>Archaea</taxon>
        <taxon>Methanobacteriati</taxon>
        <taxon>Methanobacteriota</taxon>
        <taxon>Stenosarchaea group</taxon>
        <taxon>Halobacteria</taxon>
        <taxon>Halobacteriales</taxon>
        <taxon>Haloarculaceae</taxon>
        <taxon>Halococcoides</taxon>
    </lineage>
</organism>
<evidence type="ECO:0000313" key="2">
    <source>
        <dbReference type="EMBL" id="AWB27085.1"/>
    </source>
</evidence>
<reference evidence="2 3" key="1">
    <citation type="submission" date="2018-04" db="EMBL/GenBank/DDBJ databases">
        <title>Halococcoides cellulosivorans gen. nov., sp. nov., an extremely halophilic cellulose-utilizing haloarchaeon from hypersaline lakes.</title>
        <authorList>
            <person name="Sorokin D.Y."/>
            <person name="Toshchakov S.V."/>
            <person name="Samarov N.I."/>
            <person name="Korzhenkov A."/>
            <person name="Kublanov I.V."/>
        </authorList>
    </citation>
    <scope>NUCLEOTIDE SEQUENCE [LARGE SCALE GENOMIC DNA]</scope>
    <source>
        <strain evidence="2 3">HArcel1</strain>
    </source>
</reference>
<sequence length="96" mass="9834">MSRPRLDRGIDLRAAFGVGTLFVVLAWVFATADLGPAAGFGTDSVTDGVGFALLGLIDASPLVTEGFLLAFILLAVVLDAALGGAVHLARREGGEH</sequence>
<keyword evidence="1" id="KW-0812">Transmembrane</keyword>
<feature type="transmembrane region" description="Helical" evidence="1">
    <location>
        <begin position="67"/>
        <end position="89"/>
    </location>
</feature>
<dbReference type="Proteomes" id="UP000244727">
    <property type="component" value="Chromosome"/>
</dbReference>
<proteinExistence type="predicted"/>
<keyword evidence="3" id="KW-1185">Reference proteome</keyword>
<evidence type="ECO:0000313" key="3">
    <source>
        <dbReference type="Proteomes" id="UP000244727"/>
    </source>
</evidence>
<protein>
    <recommendedName>
        <fullName evidence="4">Proton-conducting membrane transporter</fullName>
    </recommendedName>
</protein>